<evidence type="ECO:0000313" key="2">
    <source>
        <dbReference type="EMBL" id="TKJ36893.1"/>
    </source>
</evidence>
<protein>
    <recommendedName>
        <fullName evidence="1">Sulfatase-modifying factor enzyme-like domain-containing protein</fullName>
    </recommendedName>
</protein>
<name>A0A532UPQ3_UNCT6</name>
<gene>
    <name evidence="2" type="ORF">CEE36_11305</name>
</gene>
<dbReference type="InterPro" id="IPR016187">
    <property type="entry name" value="CTDL_fold"/>
</dbReference>
<dbReference type="Pfam" id="PF03781">
    <property type="entry name" value="FGE-sulfatase"/>
    <property type="match status" value="1"/>
</dbReference>
<comment type="caution">
    <text evidence="2">The sequence shown here is derived from an EMBL/GenBank/DDBJ whole genome shotgun (WGS) entry which is preliminary data.</text>
</comment>
<reference evidence="2 3" key="1">
    <citation type="submission" date="2017-06" db="EMBL/GenBank/DDBJ databases">
        <title>Novel microbial phyla capable of carbon fixation and sulfur reduction in deep-sea sediments.</title>
        <authorList>
            <person name="Huang J."/>
            <person name="Baker B."/>
            <person name="Wang Y."/>
        </authorList>
    </citation>
    <scope>NUCLEOTIDE SEQUENCE [LARGE SCALE GENOMIC DNA]</scope>
    <source>
        <strain evidence="2">B3_TA06</strain>
    </source>
</reference>
<dbReference type="PANTHER" id="PTHR23150">
    <property type="entry name" value="SULFATASE MODIFYING FACTOR 1, 2"/>
    <property type="match status" value="1"/>
</dbReference>
<dbReference type="GO" id="GO:0120147">
    <property type="term" value="F:formylglycine-generating oxidase activity"/>
    <property type="evidence" value="ECO:0007669"/>
    <property type="project" value="TreeGrafter"/>
</dbReference>
<dbReference type="SUPFAM" id="SSF56436">
    <property type="entry name" value="C-type lectin-like"/>
    <property type="match status" value="1"/>
</dbReference>
<dbReference type="Gene3D" id="3.90.1580.10">
    <property type="entry name" value="paralog of FGE (formylglycine-generating enzyme)"/>
    <property type="match status" value="1"/>
</dbReference>
<accession>A0A532UPQ3</accession>
<feature type="domain" description="Sulfatase-modifying factor enzyme-like" evidence="1">
    <location>
        <begin position="53"/>
        <end position="146"/>
    </location>
</feature>
<dbReference type="EMBL" id="NJBO01000037">
    <property type="protein sequence ID" value="TKJ36893.1"/>
    <property type="molecule type" value="Genomic_DNA"/>
</dbReference>
<organism evidence="2 3">
    <name type="scientific">candidate division TA06 bacterium B3_TA06</name>
    <dbReference type="NCBI Taxonomy" id="2012487"/>
    <lineage>
        <taxon>Bacteria</taxon>
        <taxon>Bacteria division TA06</taxon>
    </lineage>
</organism>
<dbReference type="Proteomes" id="UP000317778">
    <property type="component" value="Unassembled WGS sequence"/>
</dbReference>
<dbReference type="InterPro" id="IPR042095">
    <property type="entry name" value="SUMF_sf"/>
</dbReference>
<proteinExistence type="predicted"/>
<dbReference type="InterPro" id="IPR005532">
    <property type="entry name" value="SUMF_dom"/>
</dbReference>
<dbReference type="InterPro" id="IPR051043">
    <property type="entry name" value="Sulfatase_Mod_Factor_Kinase"/>
</dbReference>
<evidence type="ECO:0000259" key="1">
    <source>
        <dbReference type="Pfam" id="PF03781"/>
    </source>
</evidence>
<dbReference type="AlphaFoldDB" id="A0A532UPQ3"/>
<evidence type="ECO:0000313" key="3">
    <source>
        <dbReference type="Proteomes" id="UP000317778"/>
    </source>
</evidence>
<dbReference type="PANTHER" id="PTHR23150:SF19">
    <property type="entry name" value="FORMYLGLYCINE-GENERATING ENZYME"/>
    <property type="match status" value="1"/>
</dbReference>
<sequence>MACLYASYLSPHAPPIQDVDIFCAYILRITKSLSLSKVLHFIIELTNYNPGNYSEDGYSRTSPVGSYPQGVSPYGCMDMAGNVCEWCADWYGANYYSSSPDYNPEGPSSGSSRVKRGGSWYADARLIRCADRSYSPPCCSRLGFRLSMD</sequence>